<dbReference type="Gene3D" id="3.30.390.50">
    <property type="entry name" value="CO dehydrogenase flavoprotein, C-terminal domain"/>
    <property type="match status" value="1"/>
</dbReference>
<dbReference type="FunFam" id="3.30.365.10:FF:000001">
    <property type="entry name" value="Xanthine dehydrogenase oxidase"/>
    <property type="match status" value="1"/>
</dbReference>
<dbReference type="Gene3D" id="3.30.365.10">
    <property type="entry name" value="Aldehyde oxidase/xanthine dehydrogenase, molybdopterin binding domain"/>
    <property type="match status" value="4"/>
</dbReference>
<dbReference type="PANTHER" id="PTHR45444">
    <property type="entry name" value="XANTHINE DEHYDROGENASE"/>
    <property type="match status" value="1"/>
</dbReference>
<evidence type="ECO:0000256" key="1">
    <source>
        <dbReference type="ARBA" id="ARBA00001974"/>
    </source>
</evidence>
<evidence type="ECO:0000256" key="6">
    <source>
        <dbReference type="ARBA" id="ARBA00022723"/>
    </source>
</evidence>
<evidence type="ECO:0000256" key="3">
    <source>
        <dbReference type="ARBA" id="ARBA00022505"/>
    </source>
</evidence>
<dbReference type="InterPro" id="IPR036683">
    <property type="entry name" value="CO_DH_flav_C_dom_sf"/>
</dbReference>
<feature type="active site" description="Proton acceptor" evidence="13">
    <location>
        <position position="1240"/>
    </location>
</feature>
<evidence type="ECO:0000313" key="19">
    <source>
        <dbReference type="RefSeq" id="XP_013379006.1"/>
    </source>
</evidence>
<feature type="binding site" evidence="15">
    <location>
        <position position="67"/>
    </location>
    <ligand>
        <name>[2Fe-2S] cluster</name>
        <dbReference type="ChEBI" id="CHEBI:190135"/>
        <label>1</label>
    </ligand>
</feature>
<evidence type="ECO:0000256" key="9">
    <source>
        <dbReference type="ARBA" id="ARBA00023004"/>
    </source>
</evidence>
<dbReference type="Pfam" id="PF20256">
    <property type="entry name" value="MoCoBD_2"/>
    <property type="match status" value="1"/>
</dbReference>
<sequence>MYTNYKQSSEAGVITGQSKSRTFVSFSINGKAYQVSGEHSLDTPLAVFIRDVAGLKGTKISCREGGCGVCIVSAKKYDPTTKKCITISINSCLCPVYSCDGMEITTVEGLGDKTNGYHPIQARLADYNGTQCGFCSPGMVMNMYSLLNENPKPSSKEVEDNYDGNICRCTGYRPIMDAMKSFSTDAPTSTTLPCGVIDLEDLGARCCGSGQAGCNGVCRNKVPGCVDLGQIEITVGDKCWVRPTSLADTFTIMNTMLAQGKTVRPFLGNTSVGIFKDDGPFDVYIDLKGVEELYNISQTKSVTFGSNVSLSAVKELVQKLSIQPGYGYCKGLLHHLDLVASKSVRDCGSWAGNVMMKQKHPDFLSDVFVILQTAGGVLSIGDGSKVKTVSPVELLKEDMDGKLLLSCELPPRDDSYFVHSYKAMPRSRFSHAYVNAGFIMKVDTANNYTVVEKPMVIFGGFGAHLNRADQLETYLNGKSLLDPNVLTGALSVIEKETQSTADYVSASPKCRTELAQAFFYKFLLKVCENKIPANLKSGMANLDRALSEGQRKFPTDQQSWPVNQPLMNTHGKTQTSGEAEYVNDIPTMPGELHAALVIAGVGNAKLDSMDATEALKMPGVVKFITAKDIPGVNSIAPKIMEPEECLVSEDILYAGQPVGIIVAESQLIADAAVKAVKITYKDKKTPILTFEDAIKHKSFYKDPENEITIGDTKAALATAHKVIKGNIEVATQAHFPMETHICLTVPKEDGYNVYAATQWMDFAQNAVAQVLGVPCNDVNMEVRRLGGAYGAKISRSFHTASASALAAHLLQRPVRLLMTMNTMLESCGKRFPYYAEYEVGVSAEGKLLAVDAKIYGDCGSNRNDSTIKHTMGVMDNAYQCDNWHTYGVTVKTNTPPNTYCRTPGYTPAIFIMESIIEHVAKALNKDPVEIRKLNLYKEGETTLRKEVLQYCSVSKVYDQLLKSADVQARAQKVADFNKNNRWKKRGMCVMPMKNAVSWNWYMGNALVNIFNHDGTVAIAHGGIEMGQGINTKVIQVAAHTLGVPIELVKCKPNSSMCNANNIATGGSITSEMSCKAVYECCKTLKERLEPIQQNLPPDTPWPQIIQAAFWQKVDLSARYYVAPRGSGPDYFVYAAACSEVELDVLTGETVALRTDILYDCGKSLSPEIDIGQIEGSFVMGLGYWMTEKTRFNLETGRNITHGTWEYKVPLAKDIPRDFRVELLDEAPKPVGFMGSKTAGEPPLVLSMSVLFAAKHAVQAARADIGKDKEYFALNGPATAEALQQACLVEPKHLTLKA</sequence>
<dbReference type="InterPro" id="IPR016166">
    <property type="entry name" value="FAD-bd_PCMH"/>
</dbReference>
<feature type="binding site" evidence="14">
    <location>
        <position position="422"/>
    </location>
    <ligand>
        <name>FAD</name>
        <dbReference type="ChEBI" id="CHEBI:57692"/>
    </ligand>
</feature>
<dbReference type="GeneID" id="106150636"/>
<dbReference type="InterPro" id="IPR016208">
    <property type="entry name" value="Ald_Oxase/xanthine_DH-like"/>
</dbReference>
<dbReference type="InterPro" id="IPR012675">
    <property type="entry name" value="Beta-grasp_dom_sf"/>
</dbReference>
<feature type="binding site" evidence="15">
    <location>
        <position position="132"/>
    </location>
    <ligand>
        <name>[2Fe-2S] cluster</name>
        <dbReference type="ChEBI" id="CHEBI:190135"/>
        <label>2</label>
    </ligand>
</feature>
<dbReference type="InterPro" id="IPR046867">
    <property type="entry name" value="AldOxase/xan_DH_MoCoBD2"/>
</dbReference>
<feature type="binding site" evidence="15">
    <location>
        <position position="92"/>
    </location>
    <ligand>
        <name>[2Fe-2S] cluster</name>
        <dbReference type="ChEBI" id="CHEBI:190135"/>
        <label>1</label>
    </ligand>
</feature>
<dbReference type="SUPFAM" id="SSF47741">
    <property type="entry name" value="CO dehydrogenase ISP C-domain like"/>
    <property type="match status" value="1"/>
</dbReference>
<dbReference type="Pfam" id="PF02738">
    <property type="entry name" value="MoCoBD_1"/>
    <property type="match status" value="1"/>
</dbReference>
<dbReference type="FunCoup" id="A0A1S3H0K4">
    <property type="interactions" value="309"/>
</dbReference>
<keyword evidence="10 15" id="KW-0411">Iron-sulfur</keyword>
<feature type="binding site" evidence="15">
    <location>
        <position position="135"/>
    </location>
    <ligand>
        <name>[2Fe-2S] cluster</name>
        <dbReference type="ChEBI" id="CHEBI:190135"/>
        <label>2</label>
    </ligand>
</feature>
<dbReference type="PIRSF" id="PIRSF000127">
    <property type="entry name" value="Xanthine_DH"/>
    <property type="match status" value="1"/>
</dbReference>
<dbReference type="InterPro" id="IPR037165">
    <property type="entry name" value="AldOxase/xan_DH_Mopterin-bd_sf"/>
</dbReference>
<dbReference type="STRING" id="7574.A0A1S3H0K4"/>
<dbReference type="GO" id="GO:0016491">
    <property type="term" value="F:oxidoreductase activity"/>
    <property type="evidence" value="ECO:0007669"/>
    <property type="project" value="UniProtKB-KW"/>
</dbReference>
<dbReference type="GO" id="GO:0005506">
    <property type="term" value="F:iron ion binding"/>
    <property type="evidence" value="ECO:0007669"/>
    <property type="project" value="InterPro"/>
</dbReference>
<feature type="binding site" evidence="15">
    <location>
        <position position="167"/>
    </location>
    <ligand>
        <name>[2Fe-2S] cluster</name>
        <dbReference type="ChEBI" id="CHEBI:190135"/>
        <label>2</label>
    </ligand>
</feature>
<keyword evidence="11" id="KW-0520">NAD</keyword>
<dbReference type="Proteomes" id="UP000085678">
    <property type="component" value="Unplaced"/>
</dbReference>
<feature type="domain" description="FAD-binding PCMH-type" evidence="17">
    <location>
        <begin position="233"/>
        <end position="414"/>
    </location>
</feature>
<dbReference type="Pfam" id="PF03450">
    <property type="entry name" value="CO_deh_flav_C"/>
    <property type="match status" value="1"/>
</dbReference>
<dbReference type="OMA" id="KSTHIAC"/>
<dbReference type="InterPro" id="IPR008274">
    <property type="entry name" value="AldOxase/xan_DH_MoCoBD1"/>
</dbReference>
<evidence type="ECO:0000256" key="7">
    <source>
        <dbReference type="ARBA" id="ARBA00022827"/>
    </source>
</evidence>
<dbReference type="RefSeq" id="XP_013379006.1">
    <property type="nucleotide sequence ID" value="XM_013523552.2"/>
</dbReference>
<evidence type="ECO:0000256" key="12">
    <source>
        <dbReference type="ARBA" id="ARBA00034078"/>
    </source>
</evidence>
<feature type="domain" description="2Fe-2S ferredoxin-type" evidence="16">
    <location>
        <begin position="22"/>
        <end position="110"/>
    </location>
</feature>
<keyword evidence="8" id="KW-0560">Oxidoreductase</keyword>
<dbReference type="InParanoid" id="A0A1S3H0K4"/>
<dbReference type="KEGG" id="lak:106150636"/>
<dbReference type="InterPro" id="IPR036856">
    <property type="entry name" value="Ald_Oxase/Xan_DH_a/b_sf"/>
</dbReference>
<evidence type="ECO:0000256" key="4">
    <source>
        <dbReference type="ARBA" id="ARBA00022630"/>
    </source>
</evidence>
<keyword evidence="3 15" id="KW-0500">Molybdenum</keyword>
<dbReference type="InterPro" id="IPR001041">
    <property type="entry name" value="2Fe-2S_ferredoxin-type"/>
</dbReference>
<evidence type="ECO:0000256" key="10">
    <source>
        <dbReference type="ARBA" id="ARBA00023014"/>
    </source>
</evidence>
<gene>
    <name evidence="19" type="primary">LOC106150636</name>
</gene>
<evidence type="ECO:0000256" key="8">
    <source>
        <dbReference type="ARBA" id="ARBA00023002"/>
    </source>
</evidence>
<dbReference type="Gene3D" id="3.10.20.30">
    <property type="match status" value="1"/>
</dbReference>
<name>A0A1S3H0K4_LINAN</name>
<evidence type="ECO:0000259" key="16">
    <source>
        <dbReference type="PROSITE" id="PS51085"/>
    </source>
</evidence>
<feature type="binding site" evidence="15">
    <location>
        <position position="70"/>
    </location>
    <ligand>
        <name>[2Fe-2S] cluster</name>
        <dbReference type="ChEBI" id="CHEBI:190135"/>
        <label>1</label>
    </ligand>
</feature>
<dbReference type="InterPro" id="IPR002888">
    <property type="entry name" value="2Fe-2S-bd"/>
</dbReference>
<dbReference type="SMART" id="SM01008">
    <property type="entry name" value="Ald_Xan_dh_C"/>
    <property type="match status" value="1"/>
</dbReference>
<dbReference type="FunFam" id="3.30.365.10:FF:000008">
    <property type="entry name" value="Aldehyde oxidase1"/>
    <property type="match status" value="1"/>
</dbReference>
<keyword evidence="7 14" id="KW-0274">FAD</keyword>
<dbReference type="PROSITE" id="PS00197">
    <property type="entry name" value="2FE2S_FER_1"/>
    <property type="match status" value="1"/>
</dbReference>
<evidence type="ECO:0000256" key="14">
    <source>
        <dbReference type="PIRSR" id="PIRSR000127-2"/>
    </source>
</evidence>
<dbReference type="InterPro" id="IPR036318">
    <property type="entry name" value="FAD-bd_PCMH-like_sf"/>
</dbReference>
<dbReference type="PROSITE" id="PS51387">
    <property type="entry name" value="FAD_PCMH"/>
    <property type="match status" value="1"/>
</dbReference>
<dbReference type="GO" id="GO:0051537">
    <property type="term" value="F:2 iron, 2 sulfur cluster binding"/>
    <property type="evidence" value="ECO:0007669"/>
    <property type="project" value="UniProtKB-KW"/>
</dbReference>
<protein>
    <submittedName>
        <fullName evidence="19">Indole-3-acetaldehyde oxidase</fullName>
    </submittedName>
</protein>
<dbReference type="InterPro" id="IPR006058">
    <property type="entry name" value="2Fe2S_fd_BS"/>
</dbReference>
<dbReference type="Gene3D" id="3.30.465.10">
    <property type="match status" value="1"/>
</dbReference>
<dbReference type="SUPFAM" id="SSF56003">
    <property type="entry name" value="Molybdenum cofactor-binding domain"/>
    <property type="match status" value="1"/>
</dbReference>
<dbReference type="SUPFAM" id="SSF54665">
    <property type="entry name" value="CO dehydrogenase molybdoprotein N-domain-like"/>
    <property type="match status" value="1"/>
</dbReference>
<comment type="cofactor">
    <cofactor evidence="15">
        <name>Mo-molybdopterin</name>
        <dbReference type="ChEBI" id="CHEBI:71302"/>
    </cofactor>
    <text evidence="15">Binds 1 Mo-molybdopterin (Mo-MPT) cofactor per subunit.</text>
</comment>
<evidence type="ECO:0000256" key="13">
    <source>
        <dbReference type="PIRSR" id="PIRSR000127-1"/>
    </source>
</evidence>
<dbReference type="Gene3D" id="1.10.150.120">
    <property type="entry name" value="[2Fe-2S]-binding domain"/>
    <property type="match status" value="1"/>
</dbReference>
<feature type="binding site" evidence="15">
    <location>
        <position position="758"/>
    </location>
    <ligand>
        <name>Mo-molybdopterin</name>
        <dbReference type="ChEBI" id="CHEBI:71302"/>
    </ligand>
    <ligandPart>
        <name>Mo</name>
        <dbReference type="ChEBI" id="CHEBI:28685"/>
    </ligandPart>
</feature>
<keyword evidence="5 15" id="KW-0001">2Fe-2S</keyword>
<feature type="binding site" evidence="15">
    <location>
        <position position="169"/>
    </location>
    <ligand>
        <name>[2Fe-2S] cluster</name>
        <dbReference type="ChEBI" id="CHEBI:190135"/>
        <label>2</label>
    </ligand>
</feature>
<dbReference type="InterPro" id="IPR002346">
    <property type="entry name" value="Mopterin_DH_FAD-bd"/>
</dbReference>
<dbReference type="PROSITE" id="PS51085">
    <property type="entry name" value="2FE2S_FER_2"/>
    <property type="match status" value="1"/>
</dbReference>
<dbReference type="FunFam" id="3.10.20.30:FF:000012">
    <property type="entry name" value="Xanthine dehydrogenase/oxidase"/>
    <property type="match status" value="1"/>
</dbReference>
<dbReference type="SMART" id="SM01092">
    <property type="entry name" value="CO_deh_flav_C"/>
    <property type="match status" value="1"/>
</dbReference>
<organism evidence="18 19">
    <name type="scientific">Lingula anatina</name>
    <name type="common">Brachiopod</name>
    <name type="synonym">Lingula unguis</name>
    <dbReference type="NCBI Taxonomy" id="7574"/>
    <lineage>
        <taxon>Eukaryota</taxon>
        <taxon>Metazoa</taxon>
        <taxon>Spiralia</taxon>
        <taxon>Lophotrochozoa</taxon>
        <taxon>Brachiopoda</taxon>
        <taxon>Linguliformea</taxon>
        <taxon>Lingulata</taxon>
        <taxon>Lingulida</taxon>
        <taxon>Linguloidea</taxon>
        <taxon>Lingulidae</taxon>
        <taxon>Lingula</taxon>
    </lineage>
</organism>
<keyword evidence="18" id="KW-1185">Reference proteome</keyword>
<dbReference type="SUPFAM" id="SSF56176">
    <property type="entry name" value="FAD-binding/transporter-associated domain-like"/>
    <property type="match status" value="1"/>
</dbReference>
<keyword evidence="6 15" id="KW-0479">Metal-binding</keyword>
<dbReference type="InterPro" id="IPR036884">
    <property type="entry name" value="2Fe-2S-bd_dom_sf"/>
</dbReference>
<feature type="binding site" evidence="15">
    <location>
        <position position="62"/>
    </location>
    <ligand>
        <name>[2Fe-2S] cluster</name>
        <dbReference type="ChEBI" id="CHEBI:190135"/>
        <label>1</label>
    </ligand>
</feature>
<dbReference type="InterPro" id="IPR000674">
    <property type="entry name" value="Ald_Oxase/Xan_DH_a/b"/>
</dbReference>
<dbReference type="InterPro" id="IPR036010">
    <property type="entry name" value="2Fe-2S_ferredoxin-like_sf"/>
</dbReference>
<dbReference type="PANTHER" id="PTHR45444:SF3">
    <property type="entry name" value="XANTHINE DEHYDROGENASE"/>
    <property type="match status" value="1"/>
</dbReference>
<evidence type="ECO:0000256" key="15">
    <source>
        <dbReference type="PIRSR" id="PIRSR000127-3"/>
    </source>
</evidence>
<keyword evidence="9 15" id="KW-0408">Iron</keyword>
<dbReference type="SUPFAM" id="SSF54292">
    <property type="entry name" value="2Fe-2S ferredoxin-like"/>
    <property type="match status" value="1"/>
</dbReference>
<evidence type="ECO:0000256" key="11">
    <source>
        <dbReference type="ARBA" id="ARBA00023027"/>
    </source>
</evidence>
<feature type="binding site" evidence="15">
    <location>
        <position position="901"/>
    </location>
    <ligand>
        <name>Mo-molybdopterin</name>
        <dbReference type="ChEBI" id="CHEBI:71302"/>
    </ligand>
    <ligandPart>
        <name>Mo</name>
        <dbReference type="ChEBI" id="CHEBI:28685"/>
    </ligandPart>
</feature>
<dbReference type="Pfam" id="PF01799">
    <property type="entry name" value="Fer2_2"/>
    <property type="match status" value="1"/>
</dbReference>
<dbReference type="InterPro" id="IPR016169">
    <property type="entry name" value="FAD-bd_PCMH_sub2"/>
</dbReference>
<comment type="cofactor">
    <cofactor evidence="1 14">
        <name>FAD</name>
        <dbReference type="ChEBI" id="CHEBI:57692"/>
    </cofactor>
</comment>
<evidence type="ECO:0000259" key="17">
    <source>
        <dbReference type="PROSITE" id="PS51387"/>
    </source>
</evidence>
<comment type="cofactor">
    <cofactor evidence="15">
        <name>[2Fe-2S] cluster</name>
        <dbReference type="ChEBI" id="CHEBI:190135"/>
    </cofactor>
    <text evidence="15">Binds 2 [2Fe-2S] clusters.</text>
</comment>
<dbReference type="OrthoDB" id="8300278at2759"/>
<reference evidence="19" key="1">
    <citation type="submission" date="2025-08" db="UniProtKB">
        <authorList>
            <consortium name="RefSeq"/>
        </authorList>
    </citation>
    <scope>IDENTIFICATION</scope>
    <source>
        <tissue evidence="19">Gonads</tissue>
    </source>
</reference>
<accession>A0A1S3H0K4</accession>
<comment type="similarity">
    <text evidence="2">Belongs to the xanthine dehydrogenase family.</text>
</comment>
<proteinExistence type="inferred from homology"/>
<dbReference type="SUPFAM" id="SSF55447">
    <property type="entry name" value="CO dehydrogenase flavoprotein C-terminal domain-like"/>
    <property type="match status" value="1"/>
</dbReference>
<dbReference type="Gene3D" id="3.90.1170.50">
    <property type="entry name" value="Aldehyde oxidase/xanthine dehydrogenase, a/b hammerhead"/>
    <property type="match status" value="1"/>
</dbReference>
<dbReference type="InterPro" id="IPR005107">
    <property type="entry name" value="CO_DH_flav_C"/>
</dbReference>
<feature type="binding site" evidence="14">
    <location>
        <position position="362"/>
    </location>
    <ligand>
        <name>FAD</name>
        <dbReference type="ChEBI" id="CHEBI:57692"/>
    </ligand>
</feature>
<evidence type="ECO:0000256" key="2">
    <source>
        <dbReference type="ARBA" id="ARBA00006849"/>
    </source>
</evidence>
<dbReference type="Pfam" id="PF00941">
    <property type="entry name" value="FAD_binding_5"/>
    <property type="match status" value="1"/>
</dbReference>
<feature type="binding site" evidence="15">
    <location>
        <position position="1066"/>
    </location>
    <ligand>
        <name>Mo-molybdopterin</name>
        <dbReference type="ChEBI" id="CHEBI:71302"/>
    </ligand>
    <ligandPart>
        <name>Mo</name>
        <dbReference type="ChEBI" id="CHEBI:28685"/>
    </ligandPart>
</feature>
<comment type="cofactor">
    <cofactor evidence="12">
        <name>[2Fe-2S] cluster</name>
        <dbReference type="ChEBI" id="CHEBI:190135"/>
    </cofactor>
</comment>
<evidence type="ECO:0000313" key="18">
    <source>
        <dbReference type="Proteomes" id="UP000085678"/>
    </source>
</evidence>
<feature type="binding site" evidence="14">
    <location>
        <begin position="349"/>
        <end position="353"/>
    </location>
    <ligand>
        <name>FAD</name>
        <dbReference type="ChEBI" id="CHEBI:57692"/>
    </ligand>
</feature>
<feature type="binding site" evidence="14">
    <location>
        <position position="404"/>
    </location>
    <ligand>
        <name>FAD</name>
        <dbReference type="ChEBI" id="CHEBI:57692"/>
    </ligand>
</feature>
<dbReference type="Pfam" id="PF01315">
    <property type="entry name" value="Ald_Xan_dh_C"/>
    <property type="match status" value="1"/>
</dbReference>
<dbReference type="GO" id="GO:0071949">
    <property type="term" value="F:FAD binding"/>
    <property type="evidence" value="ECO:0007669"/>
    <property type="project" value="InterPro"/>
</dbReference>
<keyword evidence="4" id="KW-0285">Flavoprotein</keyword>
<evidence type="ECO:0000256" key="5">
    <source>
        <dbReference type="ARBA" id="ARBA00022714"/>
    </source>
</evidence>